<reference evidence="2" key="1">
    <citation type="journal article" date="2011" name="PLoS Genet.">
        <title>Genomic analysis of the necrotrophic fungal pathogens Sclerotinia sclerotiorum and Botrytis cinerea.</title>
        <authorList>
            <person name="Amselem J."/>
            <person name="Cuomo C.A."/>
            <person name="van Kan J.A."/>
            <person name="Viaud M."/>
            <person name="Benito E.P."/>
            <person name="Couloux A."/>
            <person name="Coutinho P.M."/>
            <person name="de Vries R.P."/>
            <person name="Dyer P.S."/>
            <person name="Fillinger S."/>
            <person name="Fournier E."/>
            <person name="Gout L."/>
            <person name="Hahn M."/>
            <person name="Kohn L."/>
            <person name="Lapalu N."/>
            <person name="Plummer K.M."/>
            <person name="Pradier J.M."/>
            <person name="Quevillon E."/>
            <person name="Sharon A."/>
            <person name="Simon A."/>
            <person name="ten Have A."/>
            <person name="Tudzynski B."/>
            <person name="Tudzynski P."/>
            <person name="Wincker P."/>
            <person name="Andrew M."/>
            <person name="Anthouard V."/>
            <person name="Beever R.E."/>
            <person name="Beffa R."/>
            <person name="Benoit I."/>
            <person name="Bouzid O."/>
            <person name="Brault B."/>
            <person name="Chen Z."/>
            <person name="Choquer M."/>
            <person name="Collemare J."/>
            <person name="Cotton P."/>
            <person name="Danchin E.G."/>
            <person name="Da Silva C."/>
            <person name="Gautier A."/>
            <person name="Giraud C."/>
            <person name="Giraud T."/>
            <person name="Gonzalez C."/>
            <person name="Grossetete S."/>
            <person name="Guldener U."/>
            <person name="Henrissat B."/>
            <person name="Howlett B.J."/>
            <person name="Kodira C."/>
            <person name="Kretschmer M."/>
            <person name="Lappartient A."/>
            <person name="Leroch M."/>
            <person name="Levis C."/>
            <person name="Mauceli E."/>
            <person name="Neuveglise C."/>
            <person name="Oeser B."/>
            <person name="Pearson M."/>
            <person name="Poulain J."/>
            <person name="Poussereau N."/>
            <person name="Quesneville H."/>
            <person name="Rascle C."/>
            <person name="Schumacher J."/>
            <person name="Segurens B."/>
            <person name="Sexton A."/>
            <person name="Silva E."/>
            <person name="Sirven C."/>
            <person name="Soanes D.M."/>
            <person name="Talbot N.J."/>
            <person name="Templeton M."/>
            <person name="Yandava C."/>
            <person name="Yarden O."/>
            <person name="Zeng Q."/>
            <person name="Rollins J.A."/>
            <person name="Lebrun M.H."/>
            <person name="Dickman M."/>
        </authorList>
    </citation>
    <scope>NUCLEOTIDE SEQUENCE [LARGE SCALE GENOMIC DNA]</scope>
    <source>
        <strain evidence="2">T4</strain>
    </source>
</reference>
<dbReference type="OrthoDB" id="3561005at2759"/>
<dbReference type="EMBL" id="FQ790332">
    <property type="protein sequence ID" value="CCD50986.1"/>
    <property type="molecule type" value="Genomic_DNA"/>
</dbReference>
<name>G2YGV2_BOTF4</name>
<gene>
    <name evidence="1" type="ORF">BofuT4_P022540.1</name>
</gene>
<dbReference type="HOGENOM" id="CLU_1073596_0_0_1"/>
<sequence>MEPKANLWLLLVSERLELYESSLTSESQRRSYVVDQTEGETQEHILALYMQIPKLTGQELAYQLAAIYRNPAEVDHARTEYEHWVMPNTTQRGNFIVWYRKFRLLTTQAEVTNQQTLLRDLDRKISDFLARAVALHHKPCTTVGALADKLTEIDELEVSIRERNRYRPAREVAKKPALEYVMSTKSLNARQARWAEALANYNFLIMYRSGKDNFLADALTRHTDELDPQNHTEKNRLQQLIKNDRIDTQILSETLRMHHSDEISIANIDI</sequence>
<proteinExistence type="predicted"/>
<organism evidence="1 2">
    <name type="scientific">Botryotinia fuckeliana (strain T4)</name>
    <name type="common">Noble rot fungus</name>
    <name type="synonym">Botrytis cinerea</name>
    <dbReference type="NCBI Taxonomy" id="999810"/>
    <lineage>
        <taxon>Eukaryota</taxon>
        <taxon>Fungi</taxon>
        <taxon>Dikarya</taxon>
        <taxon>Ascomycota</taxon>
        <taxon>Pezizomycotina</taxon>
        <taxon>Leotiomycetes</taxon>
        <taxon>Helotiales</taxon>
        <taxon>Sclerotiniaceae</taxon>
        <taxon>Botrytis</taxon>
    </lineage>
</organism>
<accession>G2YGV2</accession>
<evidence type="ECO:0000313" key="1">
    <source>
        <dbReference type="EMBL" id="CCD50986.1"/>
    </source>
</evidence>
<dbReference type="STRING" id="999810.G2YGV2"/>
<evidence type="ECO:0000313" key="2">
    <source>
        <dbReference type="Proteomes" id="UP000008177"/>
    </source>
</evidence>
<protein>
    <submittedName>
        <fullName evidence="1">Uncharacterized protein</fullName>
    </submittedName>
</protein>
<dbReference type="InParanoid" id="G2YGV2"/>
<dbReference type="AlphaFoldDB" id="G2YGV2"/>
<dbReference type="Proteomes" id="UP000008177">
    <property type="component" value="Unplaced contigs"/>
</dbReference>